<sequence length="235" mass="25792">MFPSAKRQQNRSSAFKESVALRMKEEVSEEEISHHKGKNITSSMIFCQQGCDFCIEENGARVNCFLGEQMQATLSVLRVQEEKFGFLRVVSRLDLGSQIVGIGLDPMLAFPNLGLACPSAVQFRVPEEEMMFCIRNKTEPGSLNQTEQTTIAESFFESLPLGIFEAFGTRQLPALSTAQRVEAKEVGGGVAFLSVGVDIMDNDAEDPTASLPMVSLPTAQGDFRPNGVTCTTHRM</sequence>
<organism evidence="1 2">
    <name type="scientific">Gracilariopsis chorda</name>
    <dbReference type="NCBI Taxonomy" id="448386"/>
    <lineage>
        <taxon>Eukaryota</taxon>
        <taxon>Rhodophyta</taxon>
        <taxon>Florideophyceae</taxon>
        <taxon>Rhodymeniophycidae</taxon>
        <taxon>Gracilariales</taxon>
        <taxon>Gracilariaceae</taxon>
        <taxon>Gracilariopsis</taxon>
    </lineage>
</organism>
<name>A0A2V3IRM0_9FLOR</name>
<comment type="caution">
    <text evidence="1">The sequence shown here is derived from an EMBL/GenBank/DDBJ whole genome shotgun (WGS) entry which is preliminary data.</text>
</comment>
<accession>A0A2V3IRM0</accession>
<protein>
    <submittedName>
        <fullName evidence="1">Uncharacterized protein</fullName>
    </submittedName>
</protein>
<dbReference type="EMBL" id="NBIV01000082">
    <property type="protein sequence ID" value="PXF44758.1"/>
    <property type="molecule type" value="Genomic_DNA"/>
</dbReference>
<proteinExistence type="predicted"/>
<evidence type="ECO:0000313" key="2">
    <source>
        <dbReference type="Proteomes" id="UP000247409"/>
    </source>
</evidence>
<evidence type="ECO:0000313" key="1">
    <source>
        <dbReference type="EMBL" id="PXF44758.1"/>
    </source>
</evidence>
<gene>
    <name evidence="1" type="ORF">BWQ96_05517</name>
</gene>
<reference evidence="1 2" key="1">
    <citation type="journal article" date="2018" name="Mol. Biol. Evol.">
        <title>Analysis of the draft genome of the red seaweed Gracilariopsis chorda provides insights into genome size evolution in Rhodophyta.</title>
        <authorList>
            <person name="Lee J."/>
            <person name="Yang E.C."/>
            <person name="Graf L."/>
            <person name="Yang J.H."/>
            <person name="Qiu H."/>
            <person name="Zel Zion U."/>
            <person name="Chan C.X."/>
            <person name="Stephens T.G."/>
            <person name="Weber A.P.M."/>
            <person name="Boo G.H."/>
            <person name="Boo S.M."/>
            <person name="Kim K.M."/>
            <person name="Shin Y."/>
            <person name="Jung M."/>
            <person name="Lee S.J."/>
            <person name="Yim H.S."/>
            <person name="Lee J.H."/>
            <person name="Bhattacharya D."/>
            <person name="Yoon H.S."/>
        </authorList>
    </citation>
    <scope>NUCLEOTIDE SEQUENCE [LARGE SCALE GENOMIC DNA]</scope>
    <source>
        <strain evidence="1 2">SKKU-2015</strain>
        <tissue evidence="1">Whole body</tissue>
    </source>
</reference>
<keyword evidence="2" id="KW-1185">Reference proteome</keyword>
<dbReference type="Proteomes" id="UP000247409">
    <property type="component" value="Unassembled WGS sequence"/>
</dbReference>
<dbReference type="AlphaFoldDB" id="A0A2V3IRM0"/>